<sequence length="107" mass="11755">KVDRGRTDPGNLLGIVTSINEHGKFTVGTKEGTLRDSYSRSQVEKCKQNVFVSQEQVPDITLSVRSAGRRGFIFCNCSKGGCSNGRCKCKKKNLCNSRCHQSAPCQN</sequence>
<feature type="non-terminal residue" evidence="1">
    <location>
        <position position="107"/>
    </location>
</feature>
<reference evidence="1 2" key="1">
    <citation type="submission" date="2024-05" db="EMBL/GenBank/DDBJ databases">
        <authorList>
            <person name="Wallberg A."/>
        </authorList>
    </citation>
    <scope>NUCLEOTIDE SEQUENCE [LARGE SCALE GENOMIC DNA]</scope>
</reference>
<dbReference type="Proteomes" id="UP001497623">
    <property type="component" value="Unassembled WGS sequence"/>
</dbReference>
<accession>A0AAV2S650</accession>
<comment type="caution">
    <text evidence="1">The sequence shown here is derived from an EMBL/GenBank/DDBJ whole genome shotgun (WGS) entry which is preliminary data.</text>
</comment>
<evidence type="ECO:0000313" key="1">
    <source>
        <dbReference type="EMBL" id="CAL4162236.1"/>
    </source>
</evidence>
<proteinExistence type="predicted"/>
<protein>
    <submittedName>
        <fullName evidence="1">Uncharacterized protein</fullName>
    </submittedName>
</protein>
<dbReference type="EMBL" id="CAXKWB010045449">
    <property type="protein sequence ID" value="CAL4162236.1"/>
    <property type="molecule type" value="Genomic_DNA"/>
</dbReference>
<gene>
    <name evidence="1" type="ORF">MNOR_LOCUS32812</name>
</gene>
<evidence type="ECO:0000313" key="2">
    <source>
        <dbReference type="Proteomes" id="UP001497623"/>
    </source>
</evidence>
<feature type="non-terminal residue" evidence="1">
    <location>
        <position position="1"/>
    </location>
</feature>
<keyword evidence="2" id="KW-1185">Reference proteome</keyword>
<dbReference type="AlphaFoldDB" id="A0AAV2S650"/>
<organism evidence="1 2">
    <name type="scientific">Meganyctiphanes norvegica</name>
    <name type="common">Northern krill</name>
    <name type="synonym">Thysanopoda norvegica</name>
    <dbReference type="NCBI Taxonomy" id="48144"/>
    <lineage>
        <taxon>Eukaryota</taxon>
        <taxon>Metazoa</taxon>
        <taxon>Ecdysozoa</taxon>
        <taxon>Arthropoda</taxon>
        <taxon>Crustacea</taxon>
        <taxon>Multicrustacea</taxon>
        <taxon>Malacostraca</taxon>
        <taxon>Eumalacostraca</taxon>
        <taxon>Eucarida</taxon>
        <taxon>Euphausiacea</taxon>
        <taxon>Euphausiidae</taxon>
        <taxon>Meganyctiphanes</taxon>
    </lineage>
</organism>
<name>A0AAV2S650_MEGNR</name>